<sequence length="1146" mass="126989">MTLHVALTHRTRYSYDRPVSLGPQTIRLRPASHARTPVLSYALRIEPKPHFINWMQDPSGNYQARVVFPERITHFDVAVDLVADMATINPFDFFLEPQAEQWPFAYDPVLAGELAPYRVRETPGPLLATLLDGIDRTPRHTVDMLVALNQQIQQRIAYVVRMEPGVWTPEETLERACGSCRDSAWLLVQILRHLGFAARFVSGYLIQLVADQKPVTGPEGPSADFTDLHAWAEVYLPGAGWIGLDATSGLLTGEGHIPLAATPEPASAAPITGLIEPCETEFDFTMSVTRVLETPRTTRPYDDAQWQAILAAGRAVDATLQAGDVDLTMGGEPTFIAAADMDAPEWNVDALGPTKRAYAGRLLRRLLPLWSGGAAIQHVLGKHYPGEQLPRWALLCHWRRDGQPIWTDPALLASDDDRDDATEQDAAAFCRALAERLQVDPGLVSPAYEDIHYYLWREHRLPANVIVEDAKLRDPLERERLARVYGHGLNMPVGSVLPLRVVVRDGVRRWQSGRWFFRGDLMFLVPGDAPVGFRLPLQSLLWAEDGSIDQDMARDPFAPVAPLPPHPGLARRAGPAGNGAPEWMRQGVPSNVPGNIPGIPGSIPDGAEPELSDLPALPPHPGGGRIGLDRAIAEHLVAVGREEPELVRTALAVEARGGILHVFFPPLYAAEDWLDLCAAIEDTARAFGRKVVLEGYQPPRDPRLLNFSITPDPGVIEVNVHPAASWDEHVTRSQELYEQARQVGLVAEKFMVDGRHVGTGGGNHVVMGAARAGDSPFLRRPDLLKSLLGFWHNHPALSYLFSGLFIGPSSQHPRVDEARGDSVAELEIAFAQVRPDQPTPPWLTDRLFRNLLADMTGNTHRTEFCIDKLYAPESSSGRLGLVEYRAFEMPPHHQMAAAQMLLMRAAVAAFWNQPYDRRLVRWGTRLHDDFMLPHFVRQDFEDAIAELRALGAPLDAAWFAPHFEFRFPEIGTIPLLGMTLELRHALEPWHTLAEEPGSGGTVRYVDSSAERVQVRVSGWVDERYVLACNGVGIPLTRTDRQGEYVGGVRFKAWNPPSALHPTVGAQSPLVFDVYDGWTGRSIGGLTYHVAHPGGRNYETRPVNANEAEARRRTRFFPFGHTVGPMAAPVPARSLEQPRTLDLRRFA</sequence>
<dbReference type="Pfam" id="PF08379">
    <property type="entry name" value="Bact_transglu_N"/>
    <property type="match status" value="1"/>
</dbReference>
<dbReference type="SUPFAM" id="SSF54001">
    <property type="entry name" value="Cysteine proteinases"/>
    <property type="match status" value="1"/>
</dbReference>
<dbReference type="Proteomes" id="UP001449795">
    <property type="component" value="Chromosome"/>
</dbReference>
<dbReference type="EMBL" id="CP152276">
    <property type="protein sequence ID" value="XAE42237.1"/>
    <property type="molecule type" value="Genomic_DNA"/>
</dbReference>
<gene>
    <name evidence="3" type="ORF">AAC691_18545</name>
</gene>
<dbReference type="SMART" id="SM00460">
    <property type="entry name" value="TGc"/>
    <property type="match status" value="1"/>
</dbReference>
<dbReference type="Gene3D" id="3.10.620.30">
    <property type="match status" value="1"/>
</dbReference>
<evidence type="ECO:0000256" key="1">
    <source>
        <dbReference type="SAM" id="MobiDB-lite"/>
    </source>
</evidence>
<keyword evidence="4" id="KW-1185">Reference proteome</keyword>
<reference evidence="3 4" key="1">
    <citation type="submission" date="2024-04" db="EMBL/GenBank/DDBJ databases">
        <title>Complete genome sequence of Nguyenibacter vanlangesis HBCM-1154, a strain capable of nitrogen fixation, IAA production, and phosphorus solubilization isolated from sugarcane soil.</title>
        <authorList>
            <person name="MY HANH P."/>
        </authorList>
    </citation>
    <scope>NUCLEOTIDE SEQUENCE [LARGE SCALE GENOMIC DNA]</scope>
    <source>
        <strain evidence="3 4">HBCM 1154</strain>
    </source>
</reference>
<evidence type="ECO:0000259" key="2">
    <source>
        <dbReference type="SMART" id="SM00460"/>
    </source>
</evidence>
<evidence type="ECO:0000313" key="3">
    <source>
        <dbReference type="EMBL" id="XAE42237.1"/>
    </source>
</evidence>
<dbReference type="PANTHER" id="PTHR33490:SF1">
    <property type="entry name" value="SLL1233 PROTEIN"/>
    <property type="match status" value="1"/>
</dbReference>
<accession>A0ABZ3D3U8</accession>
<name>A0ABZ3D3U8_9PROT</name>
<dbReference type="InterPro" id="IPR002931">
    <property type="entry name" value="Transglutaminase-like"/>
</dbReference>
<evidence type="ECO:0000313" key="4">
    <source>
        <dbReference type="Proteomes" id="UP001449795"/>
    </source>
</evidence>
<feature type="region of interest" description="Disordered" evidence="1">
    <location>
        <begin position="562"/>
        <end position="584"/>
    </location>
</feature>
<dbReference type="InterPro" id="IPR038765">
    <property type="entry name" value="Papain-like_cys_pep_sf"/>
</dbReference>
<feature type="domain" description="Transglutaminase-like" evidence="2">
    <location>
        <begin position="172"/>
        <end position="248"/>
    </location>
</feature>
<dbReference type="Pfam" id="PF09899">
    <property type="entry name" value="DUF2126"/>
    <property type="match status" value="1"/>
</dbReference>
<proteinExistence type="predicted"/>
<dbReference type="PANTHER" id="PTHR33490">
    <property type="entry name" value="BLR5614 PROTEIN-RELATED"/>
    <property type="match status" value="1"/>
</dbReference>
<dbReference type="RefSeq" id="WP_342628026.1">
    <property type="nucleotide sequence ID" value="NZ_CP152276.1"/>
</dbReference>
<feature type="compositionally biased region" description="Low complexity" evidence="1">
    <location>
        <begin position="568"/>
        <end position="581"/>
    </location>
</feature>
<dbReference type="InterPro" id="IPR013589">
    <property type="entry name" value="Bac_transglu_N"/>
</dbReference>
<dbReference type="InterPro" id="IPR018667">
    <property type="entry name" value="DUF2126"/>
</dbReference>
<organism evidence="3 4">
    <name type="scientific">Nguyenibacter vanlangensis</name>
    <dbReference type="NCBI Taxonomy" id="1216886"/>
    <lineage>
        <taxon>Bacteria</taxon>
        <taxon>Pseudomonadati</taxon>
        <taxon>Pseudomonadota</taxon>
        <taxon>Alphaproteobacteria</taxon>
        <taxon>Acetobacterales</taxon>
        <taxon>Acetobacteraceae</taxon>
        <taxon>Nguyenibacter</taxon>
    </lineage>
</organism>
<protein>
    <submittedName>
        <fullName evidence="3">Transglutaminase family protein</fullName>
    </submittedName>
</protein>
<dbReference type="Pfam" id="PF01841">
    <property type="entry name" value="Transglut_core"/>
    <property type="match status" value="1"/>
</dbReference>